<dbReference type="Gene3D" id="3.10.10.10">
    <property type="entry name" value="HIV Type 1 Reverse Transcriptase, subunit A, domain 1"/>
    <property type="match status" value="1"/>
</dbReference>
<dbReference type="Proteomes" id="UP000035680">
    <property type="component" value="Unassembled WGS sequence"/>
</dbReference>
<organism evidence="1 2">
    <name type="scientific">Strongyloides venezuelensis</name>
    <name type="common">Threadworm</name>
    <dbReference type="NCBI Taxonomy" id="75913"/>
    <lineage>
        <taxon>Eukaryota</taxon>
        <taxon>Metazoa</taxon>
        <taxon>Ecdysozoa</taxon>
        <taxon>Nematoda</taxon>
        <taxon>Chromadorea</taxon>
        <taxon>Rhabditida</taxon>
        <taxon>Tylenchina</taxon>
        <taxon>Panagrolaimomorpha</taxon>
        <taxon>Strongyloidoidea</taxon>
        <taxon>Strongyloididae</taxon>
        <taxon>Strongyloides</taxon>
    </lineage>
</organism>
<accession>A0A0K0FN82</accession>
<evidence type="ECO:0000313" key="2">
    <source>
        <dbReference type="WBParaSite" id="SVE_1046200.1"/>
    </source>
</evidence>
<dbReference type="SUPFAM" id="SSF56672">
    <property type="entry name" value="DNA/RNA polymerases"/>
    <property type="match status" value="1"/>
</dbReference>
<reference evidence="1" key="1">
    <citation type="submission" date="2014-07" db="EMBL/GenBank/DDBJ databases">
        <authorList>
            <person name="Martin A.A"/>
            <person name="De Silva N."/>
        </authorList>
    </citation>
    <scope>NUCLEOTIDE SEQUENCE</scope>
</reference>
<evidence type="ECO:0000313" key="1">
    <source>
        <dbReference type="Proteomes" id="UP000035680"/>
    </source>
</evidence>
<reference evidence="2" key="2">
    <citation type="submission" date="2015-08" db="UniProtKB">
        <authorList>
            <consortium name="WormBaseParasite"/>
        </authorList>
    </citation>
    <scope>IDENTIFICATION</scope>
</reference>
<name>A0A0K0FN82_STRVS</name>
<dbReference type="AlphaFoldDB" id="A0A0K0FN82"/>
<protein>
    <submittedName>
        <fullName evidence="2">Reverse transcriptase domain-containing protein</fullName>
    </submittedName>
</protein>
<sequence length="195" mass="23058">MNARQLHININEKVDEIIGDKQENLKMLNYLEECAPSLHRVIIENEDIFNEIEYYRDIQLLLKPSSSNFNDISQIDLTSAFKLFKVKDSQTILANTVCPLGCFGSSRLQFGWTSSSYIFHTTLNRHMKLWNIDKFIQYIDDIIFYDKVDEFKKLERPTTKVQMRRVLGKLNFVPPHNPKFLMIVKNLYPKNENYD</sequence>
<dbReference type="InterPro" id="IPR043128">
    <property type="entry name" value="Rev_trsase/Diguanyl_cyclase"/>
</dbReference>
<proteinExistence type="predicted"/>
<dbReference type="WBParaSite" id="SVE_1046200.1">
    <property type="protein sequence ID" value="SVE_1046200.1"/>
    <property type="gene ID" value="SVE_1046200"/>
</dbReference>
<dbReference type="InterPro" id="IPR043502">
    <property type="entry name" value="DNA/RNA_pol_sf"/>
</dbReference>
<dbReference type="Gene3D" id="3.30.70.270">
    <property type="match status" value="1"/>
</dbReference>
<keyword evidence="1" id="KW-1185">Reference proteome</keyword>